<dbReference type="InterPro" id="IPR001806">
    <property type="entry name" value="Small_GTPase"/>
</dbReference>
<keyword evidence="4" id="KW-1185">Reference proteome</keyword>
<dbReference type="Pfam" id="PF00071">
    <property type="entry name" value="Ras"/>
    <property type="match status" value="1"/>
</dbReference>
<evidence type="ECO:0000256" key="2">
    <source>
        <dbReference type="ARBA" id="ARBA00023134"/>
    </source>
</evidence>
<dbReference type="InterPro" id="IPR027417">
    <property type="entry name" value="P-loop_NTPase"/>
</dbReference>
<dbReference type="OrthoDB" id="265044at2759"/>
<dbReference type="GO" id="GO:0003924">
    <property type="term" value="F:GTPase activity"/>
    <property type="evidence" value="ECO:0007669"/>
    <property type="project" value="InterPro"/>
</dbReference>
<evidence type="ECO:0000313" key="3">
    <source>
        <dbReference type="EMBL" id="RNA12613.1"/>
    </source>
</evidence>
<dbReference type="EMBL" id="REGN01005651">
    <property type="protein sequence ID" value="RNA12613.1"/>
    <property type="molecule type" value="Genomic_DNA"/>
</dbReference>
<dbReference type="Proteomes" id="UP000276133">
    <property type="component" value="Unassembled WGS sequence"/>
</dbReference>
<dbReference type="AlphaFoldDB" id="A0A3M7QMV9"/>
<dbReference type="FunFam" id="3.40.50.300:FF:001447">
    <property type="entry name" value="Ras-related protein Rab-1B"/>
    <property type="match status" value="1"/>
</dbReference>
<reference evidence="3 4" key="1">
    <citation type="journal article" date="2018" name="Sci. Rep.">
        <title>Genomic signatures of local adaptation to the degree of environmental predictability in rotifers.</title>
        <authorList>
            <person name="Franch-Gras L."/>
            <person name="Hahn C."/>
            <person name="Garcia-Roger E.M."/>
            <person name="Carmona M.J."/>
            <person name="Serra M."/>
            <person name="Gomez A."/>
        </authorList>
    </citation>
    <scope>NUCLEOTIDE SEQUENCE [LARGE SCALE GENOMIC DNA]</scope>
    <source>
        <strain evidence="3">HYR1</strain>
    </source>
</reference>
<comment type="caution">
    <text evidence="3">The sequence shown here is derived from an EMBL/GenBank/DDBJ whole genome shotgun (WGS) entry which is preliminary data.</text>
</comment>
<name>A0A3M7QMV9_BRAPC</name>
<evidence type="ECO:0000256" key="1">
    <source>
        <dbReference type="ARBA" id="ARBA00022741"/>
    </source>
</evidence>
<gene>
    <name evidence="3" type="ORF">BpHYR1_053160</name>
</gene>
<organism evidence="3 4">
    <name type="scientific">Brachionus plicatilis</name>
    <name type="common">Marine rotifer</name>
    <name type="synonym">Brachionus muelleri</name>
    <dbReference type="NCBI Taxonomy" id="10195"/>
    <lineage>
        <taxon>Eukaryota</taxon>
        <taxon>Metazoa</taxon>
        <taxon>Spiralia</taxon>
        <taxon>Gnathifera</taxon>
        <taxon>Rotifera</taxon>
        <taxon>Eurotatoria</taxon>
        <taxon>Monogononta</taxon>
        <taxon>Pseudotrocha</taxon>
        <taxon>Ploima</taxon>
        <taxon>Brachionidae</taxon>
        <taxon>Brachionus</taxon>
    </lineage>
</organism>
<dbReference type="Gene3D" id="3.40.50.300">
    <property type="entry name" value="P-loop containing nucleotide triphosphate hydrolases"/>
    <property type="match status" value="1"/>
</dbReference>
<keyword evidence="3" id="KW-0966">Cell projection</keyword>
<dbReference type="InterPro" id="IPR050227">
    <property type="entry name" value="Rab"/>
</dbReference>
<dbReference type="PROSITE" id="PS51419">
    <property type="entry name" value="RAB"/>
    <property type="match status" value="1"/>
</dbReference>
<dbReference type="SMART" id="SM00174">
    <property type="entry name" value="RHO"/>
    <property type="match status" value="1"/>
</dbReference>
<dbReference type="PANTHER" id="PTHR47977">
    <property type="entry name" value="RAS-RELATED PROTEIN RAB"/>
    <property type="match status" value="1"/>
</dbReference>
<dbReference type="SMART" id="SM00173">
    <property type="entry name" value="RAS"/>
    <property type="match status" value="1"/>
</dbReference>
<dbReference type="SUPFAM" id="SSF52540">
    <property type="entry name" value="P-loop containing nucleoside triphosphate hydrolases"/>
    <property type="match status" value="1"/>
</dbReference>
<dbReference type="PRINTS" id="PR00449">
    <property type="entry name" value="RASTRNSFRMNG"/>
</dbReference>
<accession>A0A3M7QMV9</accession>
<protein>
    <submittedName>
        <fullName evidence="3">Intraflagellar transport 27-like protein</fullName>
    </submittedName>
</protein>
<keyword evidence="3" id="KW-0282">Flagellum</keyword>
<keyword evidence="3" id="KW-0969">Cilium</keyword>
<dbReference type="GO" id="GO:0005525">
    <property type="term" value="F:GTP binding"/>
    <property type="evidence" value="ECO:0007669"/>
    <property type="project" value="UniProtKB-KW"/>
</dbReference>
<keyword evidence="2" id="KW-0342">GTP-binding</keyword>
<sequence length="186" mass="21100">MVFLRAKVLVVGDCCVGKSAICQVLSSDGGSYPKSYNSTIMTELLIKQIQLTDKDDTVEMFMYDNSGKAIYFENCKETWLNADMIVLVYDLSNKDSFGHIKFWYDKAKEAFLYDKEVIGCVIGNKSDSSSIVSQANAKQLAESIKMKAFECSAKDNHGILEPFRYLASEYVKKYNEEIRKVQEIID</sequence>
<keyword evidence="1" id="KW-0547">Nucleotide-binding</keyword>
<evidence type="ECO:0000313" key="4">
    <source>
        <dbReference type="Proteomes" id="UP000276133"/>
    </source>
</evidence>
<proteinExistence type="predicted"/>
<dbReference type="STRING" id="10195.A0A3M7QMV9"/>
<dbReference type="SMART" id="SM00175">
    <property type="entry name" value="RAB"/>
    <property type="match status" value="1"/>
</dbReference>